<evidence type="ECO:0000313" key="1">
    <source>
        <dbReference type="EMBL" id="MFC3088015.1"/>
    </source>
</evidence>
<gene>
    <name evidence="1" type="ORF">ACFOD6_18390</name>
</gene>
<dbReference type="InterPro" id="IPR036397">
    <property type="entry name" value="RNaseH_sf"/>
</dbReference>
<name>A0ABV7E087_9RHOB</name>
<keyword evidence="2" id="KW-1185">Reference proteome</keyword>
<evidence type="ECO:0000313" key="2">
    <source>
        <dbReference type="Proteomes" id="UP001595445"/>
    </source>
</evidence>
<dbReference type="Proteomes" id="UP001595445">
    <property type="component" value="Unassembled WGS sequence"/>
</dbReference>
<protein>
    <recommendedName>
        <fullName evidence="3">Integrase catalytic domain-containing protein</fullName>
    </recommendedName>
</protein>
<accession>A0ABV7E087</accession>
<proteinExistence type="predicted"/>
<dbReference type="InterPro" id="IPR012337">
    <property type="entry name" value="RNaseH-like_sf"/>
</dbReference>
<comment type="caution">
    <text evidence="1">The sequence shown here is derived from an EMBL/GenBank/DDBJ whole genome shotgun (WGS) entry which is preliminary data.</text>
</comment>
<evidence type="ECO:0008006" key="3">
    <source>
        <dbReference type="Google" id="ProtNLM"/>
    </source>
</evidence>
<organism evidence="1 2">
    <name type="scientific">Tabrizicola soli</name>
    <dbReference type="NCBI Taxonomy" id="2185115"/>
    <lineage>
        <taxon>Bacteria</taxon>
        <taxon>Pseudomonadati</taxon>
        <taxon>Pseudomonadota</taxon>
        <taxon>Alphaproteobacteria</taxon>
        <taxon>Rhodobacterales</taxon>
        <taxon>Paracoccaceae</taxon>
        <taxon>Tabrizicola</taxon>
    </lineage>
</organism>
<dbReference type="Gene3D" id="3.30.420.10">
    <property type="entry name" value="Ribonuclease H-like superfamily/Ribonuclease H"/>
    <property type="match status" value="1"/>
</dbReference>
<reference evidence="2" key="1">
    <citation type="journal article" date="2019" name="Int. J. Syst. Evol. Microbiol.">
        <title>The Global Catalogue of Microorganisms (GCM) 10K type strain sequencing project: providing services to taxonomists for standard genome sequencing and annotation.</title>
        <authorList>
            <consortium name="The Broad Institute Genomics Platform"/>
            <consortium name="The Broad Institute Genome Sequencing Center for Infectious Disease"/>
            <person name="Wu L."/>
            <person name="Ma J."/>
        </authorList>
    </citation>
    <scope>NUCLEOTIDE SEQUENCE [LARGE SCALE GENOMIC DNA]</scope>
    <source>
        <strain evidence="2">KCTC 62102</strain>
    </source>
</reference>
<dbReference type="SUPFAM" id="SSF53098">
    <property type="entry name" value="Ribonuclease H-like"/>
    <property type="match status" value="1"/>
</dbReference>
<sequence>MDVHHINVLIERESGKTATAKMIAFHDLGTSRVYCKIIMFEKKGGVRKIDIITAFINMCMDPAFGLPKVLYVDNGSEYVWADHLQDALKLNISINGFDWASDRSAVVRAIPYNASAKQVEGWFCQMNQQYFRHIPGWIDDDRMNPKREKLGKLMPPYPGTFDEFVADVKKLVHGSYGWSPQYGELKGASPLEKFKQFRDAGWTATLVDPNDLLSVFTREKGHMVTKGHIQALGRYWTCNELNGYLGQRVTIHIPKYHGADKLRITEWEG</sequence>
<dbReference type="EMBL" id="JBHRSM010000045">
    <property type="protein sequence ID" value="MFC3088015.1"/>
    <property type="molecule type" value="Genomic_DNA"/>
</dbReference>